<dbReference type="GO" id="GO:0003677">
    <property type="term" value="F:DNA binding"/>
    <property type="evidence" value="ECO:0007669"/>
    <property type="project" value="UniProtKB-KW"/>
</dbReference>
<proteinExistence type="predicted"/>
<keyword evidence="4" id="KW-1185">Reference proteome</keyword>
<dbReference type="Pfam" id="PF03221">
    <property type="entry name" value="HTH_Tnp_Tc5"/>
    <property type="match status" value="1"/>
</dbReference>
<reference evidence="4" key="1">
    <citation type="submission" date="2017-03" db="EMBL/GenBank/DDBJ databases">
        <title>Phytopthora megakarya and P. palmivora, two closely related causual agents of cacao black pod achieved similar genome size and gene model numbers by different mechanisms.</title>
        <authorList>
            <person name="Ali S."/>
            <person name="Shao J."/>
            <person name="Larry D.J."/>
            <person name="Kronmiller B."/>
            <person name="Shen D."/>
            <person name="Strem M.D."/>
            <person name="Melnick R.L."/>
            <person name="Guiltinan M.J."/>
            <person name="Tyler B.M."/>
            <person name="Meinhardt L.W."/>
            <person name="Bailey B.A."/>
        </authorList>
    </citation>
    <scope>NUCLEOTIDE SEQUENCE [LARGE SCALE GENOMIC DNA]</scope>
    <source>
        <strain evidence="4">zdho120</strain>
    </source>
</reference>
<organism evidence="3 4">
    <name type="scientific">Phytophthora megakarya</name>
    <dbReference type="NCBI Taxonomy" id="4795"/>
    <lineage>
        <taxon>Eukaryota</taxon>
        <taxon>Sar</taxon>
        <taxon>Stramenopiles</taxon>
        <taxon>Oomycota</taxon>
        <taxon>Peronosporomycetes</taxon>
        <taxon>Peronosporales</taxon>
        <taxon>Peronosporaceae</taxon>
        <taxon>Phytophthora</taxon>
    </lineage>
</organism>
<name>A0A225WBN5_9STRA</name>
<feature type="domain" description="HTH CENPB-type" evidence="2">
    <location>
        <begin position="56"/>
        <end position="125"/>
    </location>
</feature>
<protein>
    <recommendedName>
        <fullName evidence="2">HTH CENPB-type domain-containing protein</fullName>
    </recommendedName>
</protein>
<gene>
    <name evidence="3" type="ORF">PHMEG_00011270</name>
</gene>
<evidence type="ECO:0000256" key="1">
    <source>
        <dbReference type="ARBA" id="ARBA00023125"/>
    </source>
</evidence>
<dbReference type="InterPro" id="IPR006600">
    <property type="entry name" value="HTH_CenpB_DNA-bd_dom"/>
</dbReference>
<dbReference type="OrthoDB" id="4327074at2759"/>
<dbReference type="Proteomes" id="UP000198211">
    <property type="component" value="Unassembled WGS sequence"/>
</dbReference>
<accession>A0A225WBN5</accession>
<dbReference type="InterPro" id="IPR009057">
    <property type="entry name" value="Homeodomain-like_sf"/>
</dbReference>
<evidence type="ECO:0000259" key="2">
    <source>
        <dbReference type="PROSITE" id="PS51253"/>
    </source>
</evidence>
<evidence type="ECO:0000313" key="3">
    <source>
        <dbReference type="EMBL" id="OWZ15143.1"/>
    </source>
</evidence>
<dbReference type="PROSITE" id="PS51253">
    <property type="entry name" value="HTH_CENPB"/>
    <property type="match status" value="1"/>
</dbReference>
<dbReference type="SUPFAM" id="SSF46689">
    <property type="entry name" value="Homeodomain-like"/>
    <property type="match status" value="1"/>
</dbReference>
<comment type="caution">
    <text evidence="3">The sequence shown here is derived from an EMBL/GenBank/DDBJ whole genome shotgun (WGS) entry which is preliminary data.</text>
</comment>
<dbReference type="SMART" id="SM00674">
    <property type="entry name" value="CENPB"/>
    <property type="match status" value="1"/>
</dbReference>
<dbReference type="AlphaFoldDB" id="A0A225WBN5"/>
<evidence type="ECO:0000313" key="4">
    <source>
        <dbReference type="Proteomes" id="UP000198211"/>
    </source>
</evidence>
<dbReference type="EMBL" id="NBNE01001185">
    <property type="protein sequence ID" value="OWZ15143.1"/>
    <property type="molecule type" value="Genomic_DNA"/>
</dbReference>
<keyword evidence="1" id="KW-0238">DNA-binding</keyword>
<sequence>MAKKRAQYFAEALDVAVDQDIGGRPTKEVSQDTGIAYSTLRKHVVAKANGDTYEPKRREPPPLLPVDADENLTEWIVGRQQVGHPVERQAVIRKACVMAELMFGRGVSDGWYKRFVQRHPILSTRTYQLDDSTGSCSLDTLTERNT</sequence>
<dbReference type="Gene3D" id="1.10.10.60">
    <property type="entry name" value="Homeodomain-like"/>
    <property type="match status" value="1"/>
</dbReference>